<dbReference type="eggNOG" id="COG1846">
    <property type="taxonomic scope" value="Bacteria"/>
</dbReference>
<keyword evidence="3" id="KW-1185">Reference proteome</keyword>
<proteinExistence type="predicted"/>
<feature type="domain" description="HTH marR-type" evidence="1">
    <location>
        <begin position="1"/>
        <end position="142"/>
    </location>
</feature>
<geneLocation type="plasmid" evidence="2 3">
    <name>pDEIPR03</name>
</geneLocation>
<dbReference type="SMART" id="SM00347">
    <property type="entry name" value="HTH_MARR"/>
    <property type="match status" value="1"/>
</dbReference>
<dbReference type="InterPro" id="IPR000835">
    <property type="entry name" value="HTH_MarR-typ"/>
</dbReference>
<dbReference type="InterPro" id="IPR036390">
    <property type="entry name" value="WH_DNA-bd_sf"/>
</dbReference>
<dbReference type="EMBL" id="CP002539">
    <property type="protein sequence ID" value="ADY27645.1"/>
    <property type="molecule type" value="Genomic_DNA"/>
</dbReference>
<dbReference type="GO" id="GO:0006950">
    <property type="term" value="P:response to stress"/>
    <property type="evidence" value="ECO:0007669"/>
    <property type="project" value="TreeGrafter"/>
</dbReference>
<protein>
    <submittedName>
        <fullName evidence="2">Transcriptional regulator, MarR family</fullName>
    </submittedName>
</protein>
<dbReference type="HOGENOM" id="CLU_083287_2_5_0"/>
<organism evidence="2 3">
    <name type="scientific">Deinococcus proteolyticus (strain ATCC 35074 / DSM 20540 / JCM 6276 / NBRC 101906 / NCIMB 13154 / VKM Ac-1939 / CCM 2703 / MRP)</name>
    <dbReference type="NCBI Taxonomy" id="693977"/>
    <lineage>
        <taxon>Bacteria</taxon>
        <taxon>Thermotogati</taxon>
        <taxon>Deinococcota</taxon>
        <taxon>Deinococci</taxon>
        <taxon>Deinococcales</taxon>
        <taxon>Deinococcaceae</taxon>
        <taxon>Deinococcus</taxon>
    </lineage>
</organism>
<sequence>MSRLSPTEAAAWRGFLGAHSRVWTQLDHEFQQEFGVGLPVYELLLTLEEQDELRMSDLAHKLRYSSGGLTRLADKLEAQGLIQRIRCETDGRGFQVSLTPAGQQRLRRMHVFHLRGVREHFLRHLNEDEQKALGEIWAKIGGQP</sequence>
<dbReference type="PROSITE" id="PS50995">
    <property type="entry name" value="HTH_MARR_2"/>
    <property type="match status" value="1"/>
</dbReference>
<reference evidence="3" key="1">
    <citation type="submission" date="2011-02" db="EMBL/GenBank/DDBJ databases">
        <title>The complete sequence of plasmid3 of Deinococcus proteolyticus DSM 20540.</title>
        <authorList>
            <consortium name="US DOE Joint Genome Institute (JGI-PGF)"/>
            <person name="Lucas S."/>
            <person name="Copeland A."/>
            <person name="Lapidus A."/>
            <person name="Bruce D."/>
            <person name="Goodwin L."/>
            <person name="Pitluck S."/>
            <person name="Kyrpides N."/>
            <person name="Mavromatis K."/>
            <person name="Pagani I."/>
            <person name="Ivanova N."/>
            <person name="Ovchinnikova G."/>
            <person name="Zeytun A."/>
            <person name="Detter J.C."/>
            <person name="Han C."/>
            <person name="Land M."/>
            <person name="Hauser L."/>
            <person name="Markowitz V."/>
            <person name="Cheng J.-F."/>
            <person name="Hugenholtz P."/>
            <person name="Woyke T."/>
            <person name="Wu D."/>
            <person name="Pukall R."/>
            <person name="Steenblock K."/>
            <person name="Brambilla E."/>
            <person name="Klenk H.-P."/>
            <person name="Eisen J.A."/>
        </authorList>
    </citation>
    <scope>NUCLEOTIDE SEQUENCE [LARGE SCALE GENOMIC DNA]</scope>
    <source>
        <strain evidence="3">ATCC 35074 / DSM 20540 / JCM 6276 / NBRC 101906 / NCIMB 13154 / VKM Ac-1939 / CCM 2703 / MRP</strain>
        <plasmid evidence="3">Plasmid pDEIPR03</plasmid>
    </source>
</reference>
<evidence type="ECO:0000259" key="1">
    <source>
        <dbReference type="PROSITE" id="PS50995"/>
    </source>
</evidence>
<dbReference type="Proteomes" id="UP000007718">
    <property type="component" value="Plasmid pDEIPR03"/>
</dbReference>
<evidence type="ECO:0000313" key="2">
    <source>
        <dbReference type="EMBL" id="ADY27645.1"/>
    </source>
</evidence>
<dbReference type="Gene3D" id="1.10.10.10">
    <property type="entry name" value="Winged helix-like DNA-binding domain superfamily/Winged helix DNA-binding domain"/>
    <property type="match status" value="1"/>
</dbReference>
<dbReference type="PANTHER" id="PTHR33164">
    <property type="entry name" value="TRANSCRIPTIONAL REGULATOR, MARR FAMILY"/>
    <property type="match status" value="1"/>
</dbReference>
<name>F0RQT6_DEIPM</name>
<evidence type="ECO:0000313" key="3">
    <source>
        <dbReference type="Proteomes" id="UP000007718"/>
    </source>
</evidence>
<dbReference type="SUPFAM" id="SSF46785">
    <property type="entry name" value="Winged helix' DNA-binding domain"/>
    <property type="match status" value="1"/>
</dbReference>
<reference evidence="2 3" key="2">
    <citation type="journal article" date="2012" name="Stand. Genomic Sci.">
        <title>Complete genome sequence of the orange-red pigmented, radioresistant Deinococcus proteolyticus type strain (MRP(T)).</title>
        <authorList>
            <person name="Copeland A."/>
            <person name="Zeytun A."/>
            <person name="Yassawong M."/>
            <person name="Nolan M."/>
            <person name="Lucas S."/>
            <person name="Hammon N."/>
            <person name="Deshpande S."/>
            <person name="Cheng J.F."/>
            <person name="Han C."/>
            <person name="Tapia R."/>
            <person name="Goodwin L.A."/>
            <person name="Pitluck S."/>
            <person name="Mavromatis K."/>
            <person name="Liolios K."/>
            <person name="Pagani I."/>
            <person name="Ivanova N."/>
            <person name="Mikhailova N."/>
            <person name="Pati A."/>
            <person name="Chen A."/>
            <person name="Palaniappan K."/>
            <person name="Land M."/>
            <person name="Hauser L."/>
            <person name="Jeffries C.D."/>
            <person name="Brambilla E.M."/>
            <person name="Rohde M."/>
            <person name="Sikorski J."/>
            <person name="Pukall R."/>
            <person name="Goker M."/>
            <person name="Detter J.C."/>
            <person name="Woyke T."/>
            <person name="Bristow J."/>
            <person name="Eisen J.A."/>
            <person name="Markowitz V."/>
            <person name="Hugenholtz P."/>
            <person name="Kyrpides N.C."/>
            <person name="Klenk H.P."/>
            <person name="Lapidus A."/>
        </authorList>
    </citation>
    <scope>NUCLEOTIDE SEQUENCE [LARGE SCALE GENOMIC DNA]</scope>
    <source>
        <strain evidence="3">ATCC 35074 / DSM 20540 / JCM 6276 / NBRC 101906 / NCIMB 13154 / VKM Ac-1939 / CCM 2703 / MRP</strain>
        <plasmid evidence="3">Plasmid pDEIPR03</plasmid>
    </source>
</reference>
<dbReference type="PANTHER" id="PTHR33164:SF99">
    <property type="entry name" value="MARR FAMILY REGULATORY PROTEIN"/>
    <property type="match status" value="1"/>
</dbReference>
<dbReference type="GO" id="GO:0003700">
    <property type="term" value="F:DNA-binding transcription factor activity"/>
    <property type="evidence" value="ECO:0007669"/>
    <property type="project" value="InterPro"/>
</dbReference>
<dbReference type="KEGG" id="dpt:Deipr_2528"/>
<keyword evidence="2" id="KW-0614">Plasmid</keyword>
<dbReference type="InterPro" id="IPR039422">
    <property type="entry name" value="MarR/SlyA-like"/>
</dbReference>
<dbReference type="RefSeq" id="WP_013623152.1">
    <property type="nucleotide sequence ID" value="NC_015170.1"/>
</dbReference>
<dbReference type="AlphaFoldDB" id="F0RQT6"/>
<gene>
    <name evidence="2" type="ordered locus">Deipr_2528</name>
</gene>
<accession>F0RQT6</accession>
<dbReference type="OrthoDB" id="5195026at2"/>
<dbReference type="Pfam" id="PF01047">
    <property type="entry name" value="MarR"/>
    <property type="match status" value="1"/>
</dbReference>
<dbReference type="PRINTS" id="PR00598">
    <property type="entry name" value="HTHMARR"/>
</dbReference>
<dbReference type="InterPro" id="IPR036388">
    <property type="entry name" value="WH-like_DNA-bd_sf"/>
</dbReference>